<dbReference type="WBParaSite" id="MBELARI_LOCUS5050">
    <property type="protein sequence ID" value="MBELARI_LOCUS5050"/>
    <property type="gene ID" value="MBELARI_LOCUS5050"/>
</dbReference>
<evidence type="ECO:0000256" key="1">
    <source>
        <dbReference type="SAM" id="Phobius"/>
    </source>
</evidence>
<reference evidence="3" key="1">
    <citation type="submission" date="2024-02" db="UniProtKB">
        <authorList>
            <consortium name="WormBaseParasite"/>
        </authorList>
    </citation>
    <scope>IDENTIFICATION</scope>
</reference>
<keyword evidence="2" id="KW-1185">Reference proteome</keyword>
<dbReference type="Proteomes" id="UP000887575">
    <property type="component" value="Unassembled WGS sequence"/>
</dbReference>
<feature type="transmembrane region" description="Helical" evidence="1">
    <location>
        <begin position="20"/>
        <end position="41"/>
    </location>
</feature>
<keyword evidence="1" id="KW-0812">Transmembrane</keyword>
<evidence type="ECO:0000313" key="2">
    <source>
        <dbReference type="Proteomes" id="UP000887575"/>
    </source>
</evidence>
<sequence>MTFIAGMNAICSSTLLFKKYGGNCLLSMIVNALFLAMPLVFTEFWLEQYMSISPGSSFQRMVLAFAGLKWITITPNLLLVGNWIMQGALYVELVLEAIIKTGITNFYESCRMYFNDDTIRVIEGKVPIEEANNNYLLAKPMVAKINLTAVAFKQLLSQYKDKDPDMNDVTVQAKYKKVQKDLDMQFQTLVQQYTGINITEII</sequence>
<protein>
    <submittedName>
        <fullName evidence="3">Uncharacterized protein</fullName>
    </submittedName>
</protein>
<proteinExistence type="predicted"/>
<name>A0AAF3FDK4_9BILA</name>
<feature type="transmembrane region" description="Helical" evidence="1">
    <location>
        <begin position="61"/>
        <end position="80"/>
    </location>
</feature>
<accession>A0AAF3FDK4</accession>
<keyword evidence="1" id="KW-1133">Transmembrane helix</keyword>
<evidence type="ECO:0000313" key="3">
    <source>
        <dbReference type="WBParaSite" id="MBELARI_LOCUS5050"/>
    </source>
</evidence>
<keyword evidence="1" id="KW-0472">Membrane</keyword>
<dbReference type="AlphaFoldDB" id="A0AAF3FDK4"/>
<organism evidence="2 3">
    <name type="scientific">Mesorhabditis belari</name>
    <dbReference type="NCBI Taxonomy" id="2138241"/>
    <lineage>
        <taxon>Eukaryota</taxon>
        <taxon>Metazoa</taxon>
        <taxon>Ecdysozoa</taxon>
        <taxon>Nematoda</taxon>
        <taxon>Chromadorea</taxon>
        <taxon>Rhabditida</taxon>
        <taxon>Rhabditina</taxon>
        <taxon>Rhabditomorpha</taxon>
        <taxon>Rhabditoidea</taxon>
        <taxon>Rhabditidae</taxon>
        <taxon>Mesorhabditinae</taxon>
        <taxon>Mesorhabditis</taxon>
    </lineage>
</organism>